<accession>A0A218WQJ6</accession>
<dbReference type="Pfam" id="PF00646">
    <property type="entry name" value="F-box"/>
    <property type="match status" value="1"/>
</dbReference>
<protein>
    <recommendedName>
        <fullName evidence="1">F-box domain-containing protein</fullName>
    </recommendedName>
</protein>
<comment type="caution">
    <text evidence="2">The sequence shown here is derived from an EMBL/GenBank/DDBJ whole genome shotgun (WGS) entry which is preliminary data.</text>
</comment>
<proteinExistence type="predicted"/>
<dbReference type="InterPro" id="IPR036047">
    <property type="entry name" value="F-box-like_dom_sf"/>
</dbReference>
<dbReference type="AlphaFoldDB" id="A0A218WQJ6"/>
<dbReference type="PROSITE" id="PS50181">
    <property type="entry name" value="FBOX"/>
    <property type="match status" value="1"/>
</dbReference>
<name>A0A218WQJ6_PUNGR</name>
<dbReference type="EMBL" id="MTKT01003711">
    <property type="protein sequence ID" value="OWM74640.1"/>
    <property type="molecule type" value="Genomic_DNA"/>
</dbReference>
<feature type="domain" description="F-box" evidence="1">
    <location>
        <begin position="7"/>
        <end position="54"/>
    </location>
</feature>
<evidence type="ECO:0000313" key="3">
    <source>
        <dbReference type="Proteomes" id="UP000197138"/>
    </source>
</evidence>
<evidence type="ECO:0000259" key="1">
    <source>
        <dbReference type="PROSITE" id="PS50181"/>
    </source>
</evidence>
<dbReference type="SMART" id="SM00256">
    <property type="entry name" value="FBOX"/>
    <property type="match status" value="1"/>
</dbReference>
<dbReference type="PANTHER" id="PTHR31111:SF138">
    <property type="entry name" value="F-BOX ASSOCIATED DOMAIN-CONTAINING PROTEIN"/>
    <property type="match status" value="1"/>
</dbReference>
<organism evidence="2 3">
    <name type="scientific">Punica granatum</name>
    <name type="common">Pomegranate</name>
    <dbReference type="NCBI Taxonomy" id="22663"/>
    <lineage>
        <taxon>Eukaryota</taxon>
        <taxon>Viridiplantae</taxon>
        <taxon>Streptophyta</taxon>
        <taxon>Embryophyta</taxon>
        <taxon>Tracheophyta</taxon>
        <taxon>Spermatophyta</taxon>
        <taxon>Magnoliopsida</taxon>
        <taxon>eudicotyledons</taxon>
        <taxon>Gunneridae</taxon>
        <taxon>Pentapetalae</taxon>
        <taxon>rosids</taxon>
        <taxon>malvids</taxon>
        <taxon>Myrtales</taxon>
        <taxon>Lythraceae</taxon>
        <taxon>Punica</taxon>
    </lineage>
</organism>
<dbReference type="InterPro" id="IPR001810">
    <property type="entry name" value="F-box_dom"/>
</dbReference>
<dbReference type="PANTHER" id="PTHR31111">
    <property type="entry name" value="BNAA05G37150D PROTEIN-RELATED"/>
    <property type="match status" value="1"/>
</dbReference>
<reference evidence="3" key="1">
    <citation type="journal article" date="2017" name="Plant J.">
        <title>The pomegranate (Punica granatum L.) genome and the genomics of punicalagin biosynthesis.</title>
        <authorList>
            <person name="Qin G."/>
            <person name="Xu C."/>
            <person name="Ming R."/>
            <person name="Tang H."/>
            <person name="Guyot R."/>
            <person name="Kramer E.M."/>
            <person name="Hu Y."/>
            <person name="Yi X."/>
            <person name="Qi Y."/>
            <person name="Xu X."/>
            <person name="Gao Z."/>
            <person name="Pan H."/>
            <person name="Jian J."/>
            <person name="Tian Y."/>
            <person name="Yue Z."/>
            <person name="Xu Y."/>
        </authorList>
    </citation>
    <scope>NUCLEOTIDE SEQUENCE [LARGE SCALE GENOMIC DNA]</scope>
    <source>
        <strain evidence="3">cv. Dabenzi</strain>
    </source>
</reference>
<evidence type="ECO:0000313" key="2">
    <source>
        <dbReference type="EMBL" id="OWM74640.1"/>
    </source>
</evidence>
<sequence length="98" mass="11157">MKQSSSQSDGPHLPEEMIYEILVRLPVKSLCRFRCVSTLWRTIISDPHFVSSHLARSSAHPKLLFSGDEFADMDGTGTSMRKGKFLFSADYPRNYSEE</sequence>
<dbReference type="Gene3D" id="1.20.1280.50">
    <property type="match status" value="1"/>
</dbReference>
<dbReference type="CDD" id="cd22157">
    <property type="entry name" value="F-box_AtFBW1-like"/>
    <property type="match status" value="1"/>
</dbReference>
<gene>
    <name evidence="2" type="ORF">CDL15_Pgr005220</name>
</gene>
<dbReference type="SUPFAM" id="SSF81383">
    <property type="entry name" value="F-box domain"/>
    <property type="match status" value="1"/>
</dbReference>
<dbReference type="Proteomes" id="UP000197138">
    <property type="component" value="Unassembled WGS sequence"/>
</dbReference>